<comment type="cofactor">
    <cofactor evidence="8">
        <name>Zn(2+)</name>
        <dbReference type="ChEBI" id="CHEBI:29105"/>
    </cofactor>
    <text evidence="8">Binds 1 zinc ion per subunit.</text>
</comment>
<dbReference type="Gene3D" id="2.60.40.1910">
    <property type="match status" value="1"/>
</dbReference>
<dbReference type="InterPro" id="IPR000477">
    <property type="entry name" value="RT_dom"/>
</dbReference>
<dbReference type="STRING" id="53326.A0A016WA59"/>
<dbReference type="Gene3D" id="3.60.10.10">
    <property type="entry name" value="Endonuclease/exonuclease/phosphatase"/>
    <property type="match status" value="1"/>
</dbReference>
<dbReference type="GO" id="GO:0070006">
    <property type="term" value="F:metalloaminopeptidase activity"/>
    <property type="evidence" value="ECO:0007669"/>
    <property type="project" value="TreeGrafter"/>
</dbReference>
<dbReference type="Gene3D" id="2.60.40.1730">
    <property type="entry name" value="tricorn interacting facor f3 domain"/>
    <property type="match status" value="2"/>
</dbReference>
<dbReference type="InterPro" id="IPR045357">
    <property type="entry name" value="Aminopeptidase_N-like_N"/>
</dbReference>
<evidence type="ECO:0000256" key="4">
    <source>
        <dbReference type="ARBA" id="ARBA00022801"/>
    </source>
</evidence>
<protein>
    <recommendedName>
        <fullName evidence="10">Reverse transcriptase domain-containing protein</fullName>
    </recommendedName>
</protein>
<dbReference type="Gene3D" id="1.10.390.10">
    <property type="entry name" value="Neutral Protease Domain 2"/>
    <property type="match status" value="3"/>
</dbReference>
<dbReference type="SUPFAM" id="SSF63737">
    <property type="entry name" value="Leukotriene A4 hydrolase N-terminal domain"/>
    <property type="match status" value="2"/>
</dbReference>
<dbReference type="InterPro" id="IPR034016">
    <property type="entry name" value="M1_APN-typ"/>
</dbReference>
<keyword evidence="4" id="KW-0378">Hydrolase</keyword>
<feature type="binding site" evidence="8">
    <location>
        <position position="1081"/>
    </location>
    <ligand>
        <name>Zn(2+)</name>
        <dbReference type="ChEBI" id="CHEBI:29105"/>
        <note>catalytic</note>
    </ligand>
</feature>
<evidence type="ECO:0000256" key="5">
    <source>
        <dbReference type="ARBA" id="ARBA00022833"/>
    </source>
</evidence>
<dbReference type="InterPro" id="IPR036691">
    <property type="entry name" value="Endo/exonu/phosph_ase_sf"/>
</dbReference>
<comment type="caution">
    <text evidence="11">The sequence shown here is derived from an EMBL/GenBank/DDBJ whole genome shotgun (WGS) entry which is preliminary data.</text>
</comment>
<evidence type="ECO:0000313" key="11">
    <source>
        <dbReference type="EMBL" id="EYC35908.1"/>
    </source>
</evidence>
<dbReference type="OrthoDB" id="5868348at2759"/>
<feature type="site" description="Transition state stabilizer" evidence="9">
    <location>
        <position position="1138"/>
    </location>
</feature>
<evidence type="ECO:0000256" key="9">
    <source>
        <dbReference type="PIRSR" id="PIRSR634016-4"/>
    </source>
</evidence>
<sequence length="2308" mass="262582">MDLEKFYRQEHTFYKVIVGDFNTKIGPRRTPEELQIGTHGLQWNEQGERLSEFIMTTKTIHGNSQFQKPTSLRWTWESPGGEYHNEIDHIIVNRRFCLTDVGVVPKFYTGSDHRLLRARFFFSRKGEKAAKYKKRSPKPTINWDLFTTLAGFWEDTVVDNTDEEYERLIQHLRDSAKKAEGSRTTKRRLSHETLELIRQRGAARAAGNYQLTSELARRCREAIKEDLKERRAAVLAEAAEAGRSIRNTRRDFANRKTKMTALRRPDGTITSSRRVMEKVIYDFYSDLFDSHVHLPPYHLREDGYLIPSVLPSEVRHAIKSVKNRTAPGPDRIRPEHLKNLPTALVNTLARLFTRYLSECKVPSQWKTSRTVLLYKKGDPQDIGNYRPICLLSVVYKLFTRVILNRIERTLDEGQPCEQAGFRKGFSAIDHIHTVTRLVEVSREYEMPLCLTFIDLKKAFDTVETEAVLEALGNQGVPTQYIRIFRELYSNFTTRISPFYDDITIDVRRGVRQGDTVSPKLFTATLEDVMRRLEWDNMGVRVDGRLLHHLRFADDIVLITPSISQAERMLADFDDACGKIGLQLNLTKTMFMRNGWVPDAPFSLNGTTISECSSYVYLGREVNMMNDLAPELGRRKRAAWGAYKSIEDVVKRTKNTRLSHLFNTTVLPDLTYASETWAVPKQDENAVSVIERSIERVMLGMTRLTQQLIVDRLQSSMDRVRLVDVLLLAVTLLGHFTSALPHHQLFIPGDPRIQDIDRDDGPEDDIPARIPDDISVTEYYIKIQPYYPAPGIQLDKGRNMTFDGSVSMSVKIVKPTSEIILNAANLKIVSIELTDFLKRPVVIKEMRLNNETEQLSFVLQKRPRVGSVFVLAIKYTGKINPYYDAGLYYTYYEDSEGEVHWMVATQLAPFSARTVFPCMDEPAFKAIFHVELVYPSSHVALGNMKETPPVDLGNGWSKVSFPPTPVMSTYLVAFSSGPYVSHSVINKDGTLVRSWGWTGQENFLKFSAETAGECLHQMGLYTNIKFPLEKCDHLGLPEFLAGAMENFGLIVYKYQFISFNPDAMTTLDKIGAALVICHEVSHQWFGDLVTAECKDSLLGSFQEAATVRIDREKALARDGSAYTHPLIAVDGPHFDPITYEKGQMLLRMLADTIDEEVLRSGLQNYLRAHQYSTASHWDLWSGLTEVSNDAGVRGWHGPLNVTELMEPYALQSSFPVINVHAGKTGISFSQERFNDISTQSSSPWNYTWIIPLRTAEYSSPGTTIRWLVPDRFEEPLEHSSQATNRWHVVSHSSATYGRVVYDENSLHALLQKIAAVDVPVGVKIALIGDEVAMIKRNKSIKQPYSYHRLLDILATMFNTPSKEDPSSQLVDIALPQMEFFANLLRDSIDAPLIEQLFGLVFGKAYKSEIWDAPSSWNADAMKNIFLPYAVRYSIGDASSTAQKFFNQIAENCKSAESNNGSAWCSKVPNDIHRAAYCGAAKYDNNLGANFARLLFLYNGEVKTNPYYYQEYTALLEGMACTERAPQLKTLIRLLIASPHRPSMIFGWLKTNPKASEALYLYLKTKSDSVLRYTGLSYYLDAMVYNWRSERRLRQFNELHKSLLPKLNNKQKDAFAKFEKKIRDNIEWSKQHLPSIMRWMYDNLVVVGKAPWRKSLPGIISPERYDVEITPYIPGSGKYHFSKNMTFDGSVKMKFTVTQETSEIVVNAHRMVIDVDSIVVKDSHNSNIEVSAVDIAKDYEHGILKIPLATKIVPGLNYSMSISYTGFIFDKLHHGVHSNYNFYEFNGKQGWIFSTDFEGGPGSRSLMVCCDEPSYKALFHISVRHPADMTALSNMFHTGTTVLKEGWAVTRFRETPKMSTHLLAICVGHFASLSAVSETGVLVRAFSWTGMEIYADFSLKIMAGAMDYMNDYFNYKFPLSKLDVVALPQHADRGATGKWGLILGSYKSLIVDKDYADAKTLANVAITVARAVVQQWFGGLASMEWWSEIFLSNGFAEYFATNGVNHVMPEQREYLMNYAPFYRTSVGLWDDCRAGVSVPVISEDEGLFTSAVNQKASSLLHTLSNTIWEATFLKGIRTYLTNNAYRSANPEELWNTLTEACSEAGVPDWDGKDLDVSTFMKNWTTKVSFPIVKVSTGRNGLVTYRQESCLGDDTTWYIPIVSVSEYNEELNWFVGKDGSSPVWQQPSPLSRVDNVGGNSFVRIYYDKITWKSMLRNMDIANDAATQGTLLRDAWFFVSKGNYSWPQFLDLVNVIQWDDSLIKWTTGLEFFEELYHRFRFHDSFPRITIQQAKVGRAGQIGMQRNPSIQRR</sequence>
<accession>A0A016WA59</accession>
<dbReference type="InterPro" id="IPR001930">
    <property type="entry name" value="Peptidase_M1"/>
</dbReference>
<proteinExistence type="inferred from homology"/>
<dbReference type="GO" id="GO:0008270">
    <property type="term" value="F:zinc ion binding"/>
    <property type="evidence" value="ECO:0007669"/>
    <property type="project" value="InterPro"/>
</dbReference>
<evidence type="ECO:0000256" key="3">
    <source>
        <dbReference type="ARBA" id="ARBA00022723"/>
    </source>
</evidence>
<feature type="domain" description="Reverse transcriptase" evidence="10">
    <location>
        <begin position="354"/>
        <end position="608"/>
    </location>
</feature>
<dbReference type="Gene3D" id="3.30.70.270">
    <property type="match status" value="1"/>
</dbReference>
<dbReference type="GO" id="GO:0016020">
    <property type="term" value="C:membrane"/>
    <property type="evidence" value="ECO:0007669"/>
    <property type="project" value="TreeGrafter"/>
</dbReference>
<feature type="binding site" evidence="8">
    <location>
        <position position="1077"/>
    </location>
    <ligand>
        <name>Zn(2+)</name>
        <dbReference type="ChEBI" id="CHEBI:29105"/>
        <note>catalytic</note>
    </ligand>
</feature>
<keyword evidence="6" id="KW-0482">Metalloprotease</keyword>
<evidence type="ECO:0000256" key="7">
    <source>
        <dbReference type="PIRSR" id="PIRSR634016-1"/>
    </source>
</evidence>
<dbReference type="GO" id="GO:0043171">
    <property type="term" value="P:peptide catabolic process"/>
    <property type="evidence" value="ECO:0007669"/>
    <property type="project" value="TreeGrafter"/>
</dbReference>
<dbReference type="GO" id="GO:0042277">
    <property type="term" value="F:peptide binding"/>
    <property type="evidence" value="ECO:0007669"/>
    <property type="project" value="TreeGrafter"/>
</dbReference>
<gene>
    <name evidence="11" type="primary">Acey_s0960.g3219</name>
    <name evidence="11" type="ORF">Y032_0960g3219</name>
</gene>
<dbReference type="EMBL" id="JARK01000560">
    <property type="protein sequence ID" value="EYC35908.1"/>
    <property type="molecule type" value="Genomic_DNA"/>
</dbReference>
<dbReference type="GO" id="GO:0005737">
    <property type="term" value="C:cytoplasm"/>
    <property type="evidence" value="ECO:0007669"/>
    <property type="project" value="TreeGrafter"/>
</dbReference>
<name>A0A016WA59_9BILA</name>
<dbReference type="SUPFAM" id="SSF56672">
    <property type="entry name" value="DNA/RNA polymerases"/>
    <property type="match status" value="1"/>
</dbReference>
<evidence type="ECO:0000256" key="6">
    <source>
        <dbReference type="ARBA" id="ARBA00023049"/>
    </source>
</evidence>
<dbReference type="InterPro" id="IPR050344">
    <property type="entry name" value="Peptidase_M1_aminopeptidases"/>
</dbReference>
<dbReference type="Pfam" id="PF00078">
    <property type="entry name" value="RVT_1"/>
    <property type="match status" value="1"/>
</dbReference>
<dbReference type="Pfam" id="PF01433">
    <property type="entry name" value="Peptidase_M1"/>
    <property type="match status" value="2"/>
</dbReference>
<dbReference type="CDD" id="cd09601">
    <property type="entry name" value="M1_APN-Q_like"/>
    <property type="match status" value="2"/>
</dbReference>
<dbReference type="Pfam" id="PF17900">
    <property type="entry name" value="Peptidase_M1_N"/>
    <property type="match status" value="2"/>
</dbReference>
<dbReference type="GO" id="GO:0005615">
    <property type="term" value="C:extracellular space"/>
    <property type="evidence" value="ECO:0007669"/>
    <property type="project" value="TreeGrafter"/>
</dbReference>
<feature type="active site" description="Proton acceptor" evidence="7">
    <location>
        <position position="1078"/>
    </location>
</feature>
<evidence type="ECO:0000256" key="8">
    <source>
        <dbReference type="PIRSR" id="PIRSR634016-3"/>
    </source>
</evidence>
<dbReference type="PANTHER" id="PTHR11533">
    <property type="entry name" value="PROTEASE M1 ZINC METALLOPROTEASE"/>
    <property type="match status" value="1"/>
</dbReference>
<dbReference type="Pfam" id="PF11838">
    <property type="entry name" value="ERAP1_C"/>
    <property type="match status" value="1"/>
</dbReference>
<dbReference type="PROSITE" id="PS50878">
    <property type="entry name" value="RT_POL"/>
    <property type="match status" value="1"/>
</dbReference>
<dbReference type="CDD" id="cd01650">
    <property type="entry name" value="RT_nLTR_like"/>
    <property type="match status" value="1"/>
</dbReference>
<organism evidence="11 12">
    <name type="scientific">Ancylostoma ceylanicum</name>
    <dbReference type="NCBI Taxonomy" id="53326"/>
    <lineage>
        <taxon>Eukaryota</taxon>
        <taxon>Metazoa</taxon>
        <taxon>Ecdysozoa</taxon>
        <taxon>Nematoda</taxon>
        <taxon>Chromadorea</taxon>
        <taxon>Rhabditida</taxon>
        <taxon>Rhabditina</taxon>
        <taxon>Rhabditomorpha</taxon>
        <taxon>Strongyloidea</taxon>
        <taxon>Ancylostomatidae</taxon>
        <taxon>Ancylostomatinae</taxon>
        <taxon>Ancylostoma</taxon>
    </lineage>
</organism>
<dbReference type="SUPFAM" id="SSF55486">
    <property type="entry name" value="Metalloproteases ('zincins'), catalytic domain"/>
    <property type="match status" value="2"/>
</dbReference>
<evidence type="ECO:0000259" key="10">
    <source>
        <dbReference type="PROSITE" id="PS50878"/>
    </source>
</evidence>
<dbReference type="PRINTS" id="PR00756">
    <property type="entry name" value="ALADIPTASE"/>
</dbReference>
<dbReference type="SUPFAM" id="SSF56219">
    <property type="entry name" value="DNase I-like"/>
    <property type="match status" value="1"/>
</dbReference>
<evidence type="ECO:0000256" key="2">
    <source>
        <dbReference type="ARBA" id="ARBA00022670"/>
    </source>
</evidence>
<keyword evidence="5 8" id="KW-0862">Zinc</keyword>
<dbReference type="InterPro" id="IPR043128">
    <property type="entry name" value="Rev_trsase/Diguanyl_cyclase"/>
</dbReference>
<dbReference type="PANTHER" id="PTHR11533:SF293">
    <property type="entry name" value="AMINOPEPTIDASE-2-RELATED"/>
    <property type="match status" value="1"/>
</dbReference>
<dbReference type="Gene3D" id="1.25.50.20">
    <property type="match status" value="1"/>
</dbReference>
<evidence type="ECO:0000256" key="1">
    <source>
        <dbReference type="ARBA" id="ARBA00010136"/>
    </source>
</evidence>
<dbReference type="InterPro" id="IPR042097">
    <property type="entry name" value="Aminopeptidase_N-like_N_sf"/>
</dbReference>
<keyword evidence="2" id="KW-0645">Protease</keyword>
<keyword evidence="12" id="KW-1185">Reference proteome</keyword>
<dbReference type="GO" id="GO:0006508">
    <property type="term" value="P:proteolysis"/>
    <property type="evidence" value="ECO:0007669"/>
    <property type="project" value="UniProtKB-KW"/>
</dbReference>
<dbReference type="Proteomes" id="UP000024635">
    <property type="component" value="Unassembled WGS sequence"/>
</dbReference>
<reference evidence="12" key="1">
    <citation type="journal article" date="2015" name="Nat. Genet.">
        <title>The genome and transcriptome of the zoonotic hookworm Ancylostoma ceylanicum identify infection-specific gene families.</title>
        <authorList>
            <person name="Schwarz E.M."/>
            <person name="Hu Y."/>
            <person name="Antoshechkin I."/>
            <person name="Miller M.M."/>
            <person name="Sternberg P.W."/>
            <person name="Aroian R.V."/>
        </authorList>
    </citation>
    <scope>NUCLEOTIDE SEQUENCE</scope>
    <source>
        <strain evidence="12">HY135</strain>
    </source>
</reference>
<evidence type="ECO:0000313" key="12">
    <source>
        <dbReference type="Proteomes" id="UP000024635"/>
    </source>
</evidence>
<dbReference type="InterPro" id="IPR014782">
    <property type="entry name" value="Peptidase_M1_dom"/>
</dbReference>
<dbReference type="InterPro" id="IPR024571">
    <property type="entry name" value="ERAP1-like_C_dom"/>
</dbReference>
<dbReference type="InterPro" id="IPR027268">
    <property type="entry name" value="Peptidase_M4/M1_CTD_sf"/>
</dbReference>
<keyword evidence="3 8" id="KW-0479">Metal-binding</keyword>
<dbReference type="InterPro" id="IPR043502">
    <property type="entry name" value="DNA/RNA_pol_sf"/>
</dbReference>
<comment type="similarity">
    <text evidence="1">Belongs to the peptidase M1 family.</text>
</comment>